<reference evidence="1" key="1">
    <citation type="journal article" date="2014" name="Front. Microbiol.">
        <title>High frequency of phylogenetically diverse reductive dehalogenase-homologous genes in deep subseafloor sedimentary metagenomes.</title>
        <authorList>
            <person name="Kawai M."/>
            <person name="Futagami T."/>
            <person name="Toyoda A."/>
            <person name="Takaki Y."/>
            <person name="Nishi S."/>
            <person name="Hori S."/>
            <person name="Arai W."/>
            <person name="Tsubouchi T."/>
            <person name="Morono Y."/>
            <person name="Uchiyama I."/>
            <person name="Ito T."/>
            <person name="Fujiyama A."/>
            <person name="Inagaki F."/>
            <person name="Takami H."/>
        </authorList>
    </citation>
    <scope>NUCLEOTIDE SEQUENCE</scope>
    <source>
        <strain evidence="1">Expedition CK06-06</strain>
    </source>
</reference>
<protein>
    <submittedName>
        <fullName evidence="1">Uncharacterized protein</fullName>
    </submittedName>
</protein>
<dbReference type="AlphaFoldDB" id="X0TIQ0"/>
<comment type="caution">
    <text evidence="1">The sequence shown here is derived from an EMBL/GenBank/DDBJ whole genome shotgun (WGS) entry which is preliminary data.</text>
</comment>
<gene>
    <name evidence="1" type="ORF">S01H1_17910</name>
</gene>
<sequence>TKEMHRFIEHCGGKPAAAKQLQVDIVYLNRVIKESNDTGNGYPAGLSERAEISSDGLVSKFRLVFAVPSIAKNFFIKIYSATGGE</sequence>
<proteinExistence type="predicted"/>
<name>X0TIQ0_9ZZZZ</name>
<accession>X0TIQ0</accession>
<organism evidence="1">
    <name type="scientific">marine sediment metagenome</name>
    <dbReference type="NCBI Taxonomy" id="412755"/>
    <lineage>
        <taxon>unclassified sequences</taxon>
        <taxon>metagenomes</taxon>
        <taxon>ecological metagenomes</taxon>
    </lineage>
</organism>
<dbReference type="EMBL" id="BARS01009528">
    <property type="protein sequence ID" value="GAF75950.1"/>
    <property type="molecule type" value="Genomic_DNA"/>
</dbReference>
<feature type="non-terminal residue" evidence="1">
    <location>
        <position position="1"/>
    </location>
</feature>
<evidence type="ECO:0000313" key="1">
    <source>
        <dbReference type="EMBL" id="GAF75950.1"/>
    </source>
</evidence>